<dbReference type="PANTHER" id="PTHR10907:SF47">
    <property type="entry name" value="REGUCALCIN"/>
    <property type="match status" value="1"/>
</dbReference>
<dbReference type="PRINTS" id="PR01790">
    <property type="entry name" value="SMP30FAMILY"/>
</dbReference>
<protein>
    <submittedName>
        <fullName evidence="3">SMP-30/gluconolactonase/LRE family protein</fullName>
    </submittedName>
</protein>
<accession>A0ABS7EA25</accession>
<dbReference type="EMBL" id="JAHZST010000019">
    <property type="protein sequence ID" value="MBW8186001.1"/>
    <property type="molecule type" value="Genomic_DNA"/>
</dbReference>
<dbReference type="Pfam" id="PF08450">
    <property type="entry name" value="SGL"/>
    <property type="match status" value="1"/>
</dbReference>
<dbReference type="InterPro" id="IPR005511">
    <property type="entry name" value="SMP-30"/>
</dbReference>
<dbReference type="InterPro" id="IPR011042">
    <property type="entry name" value="6-blade_b-propeller_TolB-like"/>
</dbReference>
<dbReference type="Gene3D" id="2.120.10.30">
    <property type="entry name" value="TolB, C-terminal domain"/>
    <property type="match status" value="1"/>
</dbReference>
<dbReference type="RefSeq" id="WP_220111345.1">
    <property type="nucleotide sequence ID" value="NZ_JAHZST010000019.1"/>
</dbReference>
<comment type="caution">
    <text evidence="3">The sequence shown here is derived from an EMBL/GenBank/DDBJ whole genome shotgun (WGS) entry which is preliminary data.</text>
</comment>
<keyword evidence="4" id="KW-1185">Reference proteome</keyword>
<evidence type="ECO:0000313" key="3">
    <source>
        <dbReference type="EMBL" id="MBW8186001.1"/>
    </source>
</evidence>
<evidence type="ECO:0000313" key="4">
    <source>
        <dbReference type="Proteomes" id="UP001195963"/>
    </source>
</evidence>
<proteinExistence type="inferred from homology"/>
<feature type="domain" description="SMP-30/Gluconolactonase/LRE-like region" evidence="2">
    <location>
        <begin position="24"/>
        <end position="269"/>
    </location>
</feature>
<comment type="similarity">
    <text evidence="1">Belongs to the SMP-30/CGR1 family.</text>
</comment>
<dbReference type="PANTHER" id="PTHR10907">
    <property type="entry name" value="REGUCALCIN"/>
    <property type="match status" value="1"/>
</dbReference>
<evidence type="ECO:0000259" key="2">
    <source>
        <dbReference type="Pfam" id="PF08450"/>
    </source>
</evidence>
<gene>
    <name evidence="3" type="ORF">K0625_20410</name>
</gene>
<organism evidence="3 4">
    <name type="scientific">Shewanella nanhaiensis</name>
    <dbReference type="NCBI Taxonomy" id="2864872"/>
    <lineage>
        <taxon>Bacteria</taxon>
        <taxon>Pseudomonadati</taxon>
        <taxon>Pseudomonadota</taxon>
        <taxon>Gammaproteobacteria</taxon>
        <taxon>Alteromonadales</taxon>
        <taxon>Shewanellaceae</taxon>
        <taxon>Shewanella</taxon>
    </lineage>
</organism>
<reference evidence="3 4" key="1">
    <citation type="submission" date="2021-07" db="EMBL/GenBank/DDBJ databases">
        <title>Shewanella sp. nov, isolated from SCS.</title>
        <authorList>
            <person name="Cao W.R."/>
        </authorList>
    </citation>
    <scope>NUCLEOTIDE SEQUENCE [LARGE SCALE GENOMIC DNA]</scope>
    <source>
        <strain evidence="3 4">NR704-98</strain>
    </source>
</reference>
<name>A0ABS7EA25_9GAMM</name>
<dbReference type="Proteomes" id="UP001195963">
    <property type="component" value="Unassembled WGS sequence"/>
</dbReference>
<dbReference type="InterPro" id="IPR013658">
    <property type="entry name" value="SGL"/>
</dbReference>
<evidence type="ECO:0000256" key="1">
    <source>
        <dbReference type="ARBA" id="ARBA00008853"/>
    </source>
</evidence>
<sequence length="304" mass="33819">MQPDNASNEVTAELLYSVPVANQLGEGVIWDSLSQKVWWTDIEGEMLYAFEPKSHKLSQWLMPERLCSFALTETKGLILAAFASGFALYRFEGKGPDIEWLARPELSLQGNRMNDGRVDAKGRFWCGSMVENETAQVDTGSLYCIDKGLCQFQRDGYQIFNGLAWSPDNRWLYCADSAKNRIYRHSFDDKTASIGPAETFATTQEHTYPDGATVDSKGGLWSGQWGGGRVVRYSANGDIQFILKLPVSQPSCVSFGGEQMNLLFVTTAREGLSSKQLDQQALAGDLLVYQLKGVRGLPTPHYQL</sequence>
<dbReference type="SUPFAM" id="SSF63829">
    <property type="entry name" value="Calcium-dependent phosphotriesterase"/>
    <property type="match status" value="1"/>
</dbReference>